<feature type="modified residue" description="N6-(pyridoxal phosphate)lysine" evidence="4">
    <location>
        <position position="35"/>
    </location>
</feature>
<evidence type="ECO:0000256" key="3">
    <source>
        <dbReference type="ARBA" id="ARBA00023235"/>
    </source>
</evidence>
<dbReference type="SUPFAM" id="SSF50621">
    <property type="entry name" value="Alanine racemase C-terminal domain-like"/>
    <property type="match status" value="1"/>
</dbReference>
<dbReference type="InterPro" id="IPR001608">
    <property type="entry name" value="Ala_racemase_N"/>
</dbReference>
<dbReference type="PROSITE" id="PS00395">
    <property type="entry name" value="ALANINE_RACEMASE"/>
    <property type="match status" value="1"/>
</dbReference>
<evidence type="ECO:0000313" key="6">
    <source>
        <dbReference type="EMBL" id="GAA0693364.1"/>
    </source>
</evidence>
<reference evidence="7" key="1">
    <citation type="journal article" date="2019" name="Int. J. Syst. Evol. Microbiol.">
        <title>The Global Catalogue of Microorganisms (GCM) 10K type strain sequencing project: providing services to taxonomists for standard genome sequencing and annotation.</title>
        <authorList>
            <consortium name="The Broad Institute Genomics Platform"/>
            <consortium name="The Broad Institute Genome Sequencing Center for Infectious Disease"/>
            <person name="Wu L."/>
            <person name="Ma J."/>
        </authorList>
    </citation>
    <scope>NUCLEOTIDE SEQUENCE [LARGE SCALE GENOMIC DNA]</scope>
    <source>
        <strain evidence="7">JCM 15134</strain>
    </source>
</reference>
<comment type="caution">
    <text evidence="6">The sequence shown here is derived from an EMBL/GenBank/DDBJ whole genome shotgun (WGS) entry which is preliminary data.</text>
</comment>
<dbReference type="InterPro" id="IPR011079">
    <property type="entry name" value="Ala_racemase_C"/>
</dbReference>
<name>A0ABP3TE53_9GAMM</name>
<comment type="pathway">
    <text evidence="4">Amino-acid biosynthesis; D-alanine biosynthesis; D-alanine from L-alanine: step 1/1.</text>
</comment>
<evidence type="ECO:0000256" key="1">
    <source>
        <dbReference type="ARBA" id="ARBA00001933"/>
    </source>
</evidence>
<accession>A0ABP3TE53</accession>
<evidence type="ECO:0000313" key="7">
    <source>
        <dbReference type="Proteomes" id="UP001499915"/>
    </source>
</evidence>
<dbReference type="Pfam" id="PF00842">
    <property type="entry name" value="Ala_racemase_C"/>
    <property type="match status" value="1"/>
</dbReference>
<dbReference type="InterPro" id="IPR020622">
    <property type="entry name" value="Ala_racemase_pyridoxalP-BS"/>
</dbReference>
<dbReference type="NCBIfam" id="TIGR00492">
    <property type="entry name" value="alr"/>
    <property type="match status" value="1"/>
</dbReference>
<feature type="binding site" evidence="4">
    <location>
        <position position="303"/>
    </location>
    <ligand>
        <name>substrate</name>
    </ligand>
</feature>
<evidence type="ECO:0000256" key="2">
    <source>
        <dbReference type="ARBA" id="ARBA00022898"/>
    </source>
</evidence>
<feature type="domain" description="Alanine racemase C-terminal" evidence="5">
    <location>
        <begin position="234"/>
        <end position="358"/>
    </location>
</feature>
<protein>
    <recommendedName>
        <fullName evidence="4">Alanine racemase</fullName>
        <ecNumber evidence="4">5.1.1.1</ecNumber>
    </recommendedName>
</protein>
<dbReference type="RefSeq" id="WP_343805597.1">
    <property type="nucleotide sequence ID" value="NZ_BAAAET010000002.1"/>
</dbReference>
<dbReference type="InterPro" id="IPR029066">
    <property type="entry name" value="PLP-binding_barrel"/>
</dbReference>
<dbReference type="Gene3D" id="2.40.37.10">
    <property type="entry name" value="Lyase, Ornithine Decarboxylase, Chain A, domain 1"/>
    <property type="match status" value="1"/>
</dbReference>
<dbReference type="Pfam" id="PF01168">
    <property type="entry name" value="Ala_racemase_N"/>
    <property type="match status" value="1"/>
</dbReference>
<dbReference type="HAMAP" id="MF_01201">
    <property type="entry name" value="Ala_racemase"/>
    <property type="match status" value="1"/>
</dbReference>
<gene>
    <name evidence="6" type="primary">alr_1</name>
    <name evidence="6" type="ORF">GCM10009104_20830</name>
</gene>
<dbReference type="InterPro" id="IPR000821">
    <property type="entry name" value="Ala_racemase"/>
</dbReference>
<comment type="similarity">
    <text evidence="4">Belongs to the alanine racemase family.</text>
</comment>
<comment type="cofactor">
    <cofactor evidence="1 4">
        <name>pyridoxal 5'-phosphate</name>
        <dbReference type="ChEBI" id="CHEBI:597326"/>
    </cofactor>
</comment>
<dbReference type="SUPFAM" id="SSF51419">
    <property type="entry name" value="PLP-binding barrel"/>
    <property type="match status" value="1"/>
</dbReference>
<feature type="binding site" evidence="4">
    <location>
        <position position="131"/>
    </location>
    <ligand>
        <name>substrate</name>
    </ligand>
</feature>
<dbReference type="EMBL" id="BAAAET010000002">
    <property type="protein sequence ID" value="GAA0693364.1"/>
    <property type="molecule type" value="Genomic_DNA"/>
</dbReference>
<dbReference type="InterPro" id="IPR009006">
    <property type="entry name" value="Ala_racemase/Decarboxylase_C"/>
</dbReference>
<dbReference type="CDD" id="cd06827">
    <property type="entry name" value="PLPDE_III_AR_proteobact"/>
    <property type="match status" value="1"/>
</dbReference>
<keyword evidence="7" id="KW-1185">Reference proteome</keyword>
<dbReference type="EC" id="5.1.1.1" evidence="4"/>
<feature type="active site" description="Proton acceptor; specific for L-alanine" evidence="4">
    <location>
        <position position="255"/>
    </location>
</feature>
<dbReference type="PANTHER" id="PTHR30511">
    <property type="entry name" value="ALANINE RACEMASE"/>
    <property type="match status" value="1"/>
</dbReference>
<feature type="active site" description="Proton acceptor; specific for D-alanine" evidence="4">
    <location>
        <position position="35"/>
    </location>
</feature>
<sequence length="360" mass="39038">MSRKVRADIHLGAIVQNYRLARAQAPGARAVAVVKANAYGHGAVQVARALAVEADAFGVACIEEALELREAGLTQPVVLLEGFFDADELPVIAQEGFWPAVHSEHQLEMLEQVELPAPIPVWLKVDTGMHRLGFEPEAVPAMVARLRACETVADILLMTHFACSDEPGHGMTEVQLARFGRLADELGLDASLSNSAAVMAWPEAHHQWLRPGVMLYGATPFEEPNPVADQLQAAMTLSSEIIAVREVPAGEAVGYGATFSCDRPHRIGTVAMGYGDGYPRHARTGTPVIVAGQRTRLVGRVSMDMLTVDLTDLPQAGVGSRVELWGRQLAVSEVARWCDTIPYTLLTCLTPRVPRCYDYD</sequence>
<evidence type="ECO:0000256" key="4">
    <source>
        <dbReference type="HAMAP-Rule" id="MF_01201"/>
    </source>
</evidence>
<dbReference type="SMART" id="SM01005">
    <property type="entry name" value="Ala_racemase_C"/>
    <property type="match status" value="1"/>
</dbReference>
<keyword evidence="2 4" id="KW-0663">Pyridoxal phosphate</keyword>
<keyword evidence="3 4" id="KW-0413">Isomerase</keyword>
<dbReference type="PANTHER" id="PTHR30511:SF0">
    <property type="entry name" value="ALANINE RACEMASE, CATABOLIC-RELATED"/>
    <property type="match status" value="1"/>
</dbReference>
<proteinExistence type="inferred from homology"/>
<dbReference type="PRINTS" id="PR00992">
    <property type="entry name" value="ALARACEMASE"/>
</dbReference>
<dbReference type="Proteomes" id="UP001499915">
    <property type="component" value="Unassembled WGS sequence"/>
</dbReference>
<organism evidence="6 7">
    <name type="scientific">Marinobacterium maritimum</name>
    <dbReference type="NCBI Taxonomy" id="500162"/>
    <lineage>
        <taxon>Bacteria</taxon>
        <taxon>Pseudomonadati</taxon>
        <taxon>Pseudomonadota</taxon>
        <taxon>Gammaproteobacteria</taxon>
        <taxon>Oceanospirillales</taxon>
        <taxon>Oceanospirillaceae</taxon>
        <taxon>Marinobacterium</taxon>
    </lineage>
</organism>
<dbReference type="Gene3D" id="3.20.20.10">
    <property type="entry name" value="Alanine racemase"/>
    <property type="match status" value="1"/>
</dbReference>
<comment type="function">
    <text evidence="4">Catalyzes the interconversion of L-alanine and D-alanine. May also act on other amino acids.</text>
</comment>
<evidence type="ECO:0000259" key="5">
    <source>
        <dbReference type="SMART" id="SM01005"/>
    </source>
</evidence>
<comment type="catalytic activity">
    <reaction evidence="4">
        <text>L-alanine = D-alanine</text>
        <dbReference type="Rhea" id="RHEA:20249"/>
        <dbReference type="ChEBI" id="CHEBI:57416"/>
        <dbReference type="ChEBI" id="CHEBI:57972"/>
        <dbReference type="EC" id="5.1.1.1"/>
    </reaction>
</comment>